<reference evidence="1 2" key="1">
    <citation type="submission" date="2024-02" db="EMBL/GenBank/DDBJ databases">
        <title>De novo assembly and annotation of 12 fungi associated with fruit tree decline syndrome in Ontario, Canada.</title>
        <authorList>
            <person name="Sulman M."/>
            <person name="Ellouze W."/>
            <person name="Ilyukhin E."/>
        </authorList>
    </citation>
    <scope>NUCLEOTIDE SEQUENCE [LARGE SCALE GENOMIC DNA]</scope>
    <source>
        <strain evidence="1 2">M169</strain>
    </source>
</reference>
<evidence type="ECO:0000313" key="1">
    <source>
        <dbReference type="EMBL" id="KAK7728804.1"/>
    </source>
</evidence>
<organism evidence="1 2">
    <name type="scientific">Diaporthe eres</name>
    <name type="common">Phomopsis oblonga</name>
    <dbReference type="NCBI Taxonomy" id="83184"/>
    <lineage>
        <taxon>Eukaryota</taxon>
        <taxon>Fungi</taxon>
        <taxon>Dikarya</taxon>
        <taxon>Ascomycota</taxon>
        <taxon>Pezizomycotina</taxon>
        <taxon>Sordariomycetes</taxon>
        <taxon>Sordariomycetidae</taxon>
        <taxon>Diaporthales</taxon>
        <taxon>Diaporthaceae</taxon>
        <taxon>Diaporthe</taxon>
        <taxon>Diaporthe eres species complex</taxon>
    </lineage>
</organism>
<dbReference type="InterPro" id="IPR025213">
    <property type="entry name" value="Sim4_Fta2"/>
</dbReference>
<accession>A0ABR1P843</accession>
<evidence type="ECO:0008006" key="3">
    <source>
        <dbReference type="Google" id="ProtNLM"/>
    </source>
</evidence>
<keyword evidence="2" id="KW-1185">Reference proteome</keyword>
<protein>
    <recommendedName>
        <fullName evidence="3">Aminoglycoside phosphotransferase domain-containing protein</fullName>
    </recommendedName>
</protein>
<dbReference type="Proteomes" id="UP001430848">
    <property type="component" value="Unassembled WGS sequence"/>
</dbReference>
<dbReference type="Pfam" id="PF13095">
    <property type="entry name" value="FTA2"/>
    <property type="match status" value="2"/>
</dbReference>
<dbReference type="EMBL" id="JAKNSF020000031">
    <property type="protein sequence ID" value="KAK7728804.1"/>
    <property type="molecule type" value="Genomic_DNA"/>
</dbReference>
<proteinExistence type="predicted"/>
<name>A0ABR1P843_DIAER</name>
<comment type="caution">
    <text evidence="1">The sequence shown here is derived from an EMBL/GenBank/DDBJ whole genome shotgun (WGS) entry which is preliminary data.</text>
</comment>
<evidence type="ECO:0000313" key="2">
    <source>
        <dbReference type="Proteomes" id="UP001430848"/>
    </source>
</evidence>
<sequence length="254" mass="29645">MSNPDEMRIEELRLPRIPGPKLEPFRGTTTADIKFIEFIGNGEDMDSKFWKVRIDGKVFALKVDWIDYLDPFNCECRVYGRLKEEHREELAVRAHGYVLLTKGQEEHITAVLDEYVDWEDHRSGLFKRMEDHRHEPLRAIVKDYVESTVPWAASQVPQMYPDLEELHKLGILVSVFDQGNYLGGKLVDFSMAWTVYHICIDRALPVSVNVLRSCEPSRFEGMVDGWARWNQEKIEKPKELLRHSSRDLLWDLGG</sequence>
<gene>
    <name evidence="1" type="ORF">SLS63_006412</name>
</gene>